<comment type="caution">
    <text evidence="2">The sequence shown here is derived from an EMBL/GenBank/DDBJ whole genome shotgun (WGS) entry which is preliminary data.</text>
</comment>
<organism evidence="2 3">
    <name type="scientific">Acorus calamus</name>
    <name type="common">Sweet flag</name>
    <dbReference type="NCBI Taxonomy" id="4465"/>
    <lineage>
        <taxon>Eukaryota</taxon>
        <taxon>Viridiplantae</taxon>
        <taxon>Streptophyta</taxon>
        <taxon>Embryophyta</taxon>
        <taxon>Tracheophyta</taxon>
        <taxon>Spermatophyta</taxon>
        <taxon>Magnoliopsida</taxon>
        <taxon>Liliopsida</taxon>
        <taxon>Acoraceae</taxon>
        <taxon>Acorus</taxon>
    </lineage>
</organism>
<dbReference type="EMBL" id="JAUJYO010000009">
    <property type="protein sequence ID" value="KAK1308598.1"/>
    <property type="molecule type" value="Genomic_DNA"/>
</dbReference>
<keyword evidence="3" id="KW-1185">Reference proteome</keyword>
<proteinExistence type="predicted"/>
<evidence type="ECO:0000313" key="2">
    <source>
        <dbReference type="EMBL" id="KAK1308598.1"/>
    </source>
</evidence>
<reference evidence="2" key="1">
    <citation type="journal article" date="2023" name="Nat. Commun.">
        <title>Diploid and tetraploid genomes of Acorus and the evolution of monocots.</title>
        <authorList>
            <person name="Ma L."/>
            <person name="Liu K.W."/>
            <person name="Li Z."/>
            <person name="Hsiao Y.Y."/>
            <person name="Qi Y."/>
            <person name="Fu T."/>
            <person name="Tang G.D."/>
            <person name="Zhang D."/>
            <person name="Sun W.H."/>
            <person name="Liu D.K."/>
            <person name="Li Y."/>
            <person name="Chen G.Z."/>
            <person name="Liu X.D."/>
            <person name="Liao X.Y."/>
            <person name="Jiang Y.T."/>
            <person name="Yu X."/>
            <person name="Hao Y."/>
            <person name="Huang J."/>
            <person name="Zhao X.W."/>
            <person name="Ke S."/>
            <person name="Chen Y.Y."/>
            <person name="Wu W.L."/>
            <person name="Hsu J.L."/>
            <person name="Lin Y.F."/>
            <person name="Huang M.D."/>
            <person name="Li C.Y."/>
            <person name="Huang L."/>
            <person name="Wang Z.W."/>
            <person name="Zhao X."/>
            <person name="Zhong W.Y."/>
            <person name="Peng D.H."/>
            <person name="Ahmad S."/>
            <person name="Lan S."/>
            <person name="Zhang J.S."/>
            <person name="Tsai W.C."/>
            <person name="Van de Peer Y."/>
            <person name="Liu Z.J."/>
        </authorList>
    </citation>
    <scope>NUCLEOTIDE SEQUENCE</scope>
    <source>
        <strain evidence="2">CP</strain>
    </source>
</reference>
<sequence>MEENTNEALTESSPKVPIAGADVLAVGKKTFESRLADVRDENLRLKRDLHEMNSSNLDLLKPKYQDASNWRFAIVA</sequence>
<gene>
    <name evidence="2" type="ORF">QJS10_CPA09g01855</name>
</gene>
<dbReference type="AlphaFoldDB" id="A0AAV9E6I9"/>
<protein>
    <submittedName>
        <fullName evidence="2">Uncharacterized protein</fullName>
    </submittedName>
</protein>
<dbReference type="Proteomes" id="UP001180020">
    <property type="component" value="Unassembled WGS sequence"/>
</dbReference>
<keyword evidence="1" id="KW-0175">Coiled coil</keyword>
<evidence type="ECO:0000256" key="1">
    <source>
        <dbReference type="SAM" id="Coils"/>
    </source>
</evidence>
<accession>A0AAV9E6I9</accession>
<feature type="coiled-coil region" evidence="1">
    <location>
        <begin position="28"/>
        <end position="55"/>
    </location>
</feature>
<evidence type="ECO:0000313" key="3">
    <source>
        <dbReference type="Proteomes" id="UP001180020"/>
    </source>
</evidence>
<name>A0AAV9E6I9_ACOCL</name>
<reference evidence="2" key="2">
    <citation type="submission" date="2023-06" db="EMBL/GenBank/DDBJ databases">
        <authorList>
            <person name="Ma L."/>
            <person name="Liu K.-W."/>
            <person name="Li Z."/>
            <person name="Hsiao Y.-Y."/>
            <person name="Qi Y."/>
            <person name="Fu T."/>
            <person name="Tang G."/>
            <person name="Zhang D."/>
            <person name="Sun W.-H."/>
            <person name="Liu D.-K."/>
            <person name="Li Y."/>
            <person name="Chen G.-Z."/>
            <person name="Liu X.-D."/>
            <person name="Liao X.-Y."/>
            <person name="Jiang Y.-T."/>
            <person name="Yu X."/>
            <person name="Hao Y."/>
            <person name="Huang J."/>
            <person name="Zhao X.-W."/>
            <person name="Ke S."/>
            <person name="Chen Y.-Y."/>
            <person name="Wu W.-L."/>
            <person name="Hsu J.-L."/>
            <person name="Lin Y.-F."/>
            <person name="Huang M.-D."/>
            <person name="Li C.-Y."/>
            <person name="Huang L."/>
            <person name="Wang Z.-W."/>
            <person name="Zhao X."/>
            <person name="Zhong W.-Y."/>
            <person name="Peng D.-H."/>
            <person name="Ahmad S."/>
            <person name="Lan S."/>
            <person name="Zhang J.-S."/>
            <person name="Tsai W.-C."/>
            <person name="Van De Peer Y."/>
            <person name="Liu Z.-J."/>
        </authorList>
    </citation>
    <scope>NUCLEOTIDE SEQUENCE</scope>
    <source>
        <strain evidence="2">CP</strain>
        <tissue evidence="2">Leaves</tissue>
    </source>
</reference>